<feature type="compositionally biased region" description="Low complexity" evidence="1">
    <location>
        <begin position="212"/>
        <end position="228"/>
    </location>
</feature>
<feature type="compositionally biased region" description="Basic residues" evidence="1">
    <location>
        <begin position="33"/>
        <end position="58"/>
    </location>
</feature>
<keyword evidence="6" id="KW-1185">Reference proteome</keyword>
<accession>A0A6J5XGU4</accession>
<proteinExistence type="predicted"/>
<dbReference type="EMBL" id="CAEKKB010000005">
    <property type="protein sequence ID" value="CAB4310128.1"/>
    <property type="molecule type" value="Genomic_DNA"/>
</dbReference>
<gene>
    <name evidence="3" type="ORF">CURHAP_LOCUS32109</name>
    <name evidence="4" type="ORF">ORAREDHAP_LOCUS31750</name>
</gene>
<feature type="region of interest" description="Disordered" evidence="1">
    <location>
        <begin position="1"/>
        <end position="58"/>
    </location>
</feature>
<dbReference type="PANTHER" id="PTHR33270:SF6">
    <property type="entry name" value="OS02G0448600 PROTEIN"/>
    <property type="match status" value="1"/>
</dbReference>
<organism evidence="4 6">
    <name type="scientific">Prunus armeniaca</name>
    <name type="common">Apricot</name>
    <name type="synonym">Armeniaca vulgaris</name>
    <dbReference type="NCBI Taxonomy" id="36596"/>
    <lineage>
        <taxon>Eukaryota</taxon>
        <taxon>Viridiplantae</taxon>
        <taxon>Streptophyta</taxon>
        <taxon>Embryophyta</taxon>
        <taxon>Tracheophyta</taxon>
        <taxon>Spermatophyta</taxon>
        <taxon>Magnoliopsida</taxon>
        <taxon>eudicotyledons</taxon>
        <taxon>Gunneridae</taxon>
        <taxon>Pentapetalae</taxon>
        <taxon>rosids</taxon>
        <taxon>fabids</taxon>
        <taxon>Rosales</taxon>
        <taxon>Rosaceae</taxon>
        <taxon>Amygdaloideae</taxon>
        <taxon>Amygdaleae</taxon>
        <taxon>Prunus</taxon>
    </lineage>
</organism>
<dbReference type="PANTHER" id="PTHR33270">
    <property type="entry name" value="BNAC05G50380D PROTEIN"/>
    <property type="match status" value="1"/>
</dbReference>
<evidence type="ECO:0000313" key="3">
    <source>
        <dbReference type="EMBL" id="CAB4279666.1"/>
    </source>
</evidence>
<protein>
    <recommendedName>
        <fullName evidence="2">DUF7054 domain-containing protein</fullName>
    </recommendedName>
</protein>
<dbReference type="Proteomes" id="UP000507222">
    <property type="component" value="Unassembled WGS sequence"/>
</dbReference>
<dbReference type="Proteomes" id="UP000507245">
    <property type="component" value="Unassembled WGS sequence"/>
</dbReference>
<feature type="region of interest" description="Disordered" evidence="1">
    <location>
        <begin position="211"/>
        <end position="235"/>
    </location>
</feature>
<name>A0A6J5XGU4_PRUAR</name>
<feature type="domain" description="DUF7054" evidence="2">
    <location>
        <begin position="126"/>
        <end position="210"/>
    </location>
</feature>
<dbReference type="OrthoDB" id="1885101at2759"/>
<evidence type="ECO:0000313" key="4">
    <source>
        <dbReference type="EMBL" id="CAB4310128.1"/>
    </source>
</evidence>
<evidence type="ECO:0000256" key="1">
    <source>
        <dbReference type="SAM" id="MobiDB-lite"/>
    </source>
</evidence>
<feature type="compositionally biased region" description="Pro residues" evidence="1">
    <location>
        <begin position="22"/>
        <end position="32"/>
    </location>
</feature>
<feature type="compositionally biased region" description="Basic residues" evidence="1">
    <location>
        <begin position="1"/>
        <end position="19"/>
    </location>
</feature>
<dbReference type="EMBL" id="CAEKDK010000005">
    <property type="protein sequence ID" value="CAB4279666.1"/>
    <property type="molecule type" value="Genomic_DNA"/>
</dbReference>
<reference evidence="4 5" key="2">
    <citation type="submission" date="2020-05" db="EMBL/GenBank/DDBJ databases">
        <authorList>
            <person name="Campoy J."/>
            <person name="Schneeberger K."/>
            <person name="Spophaly S."/>
        </authorList>
    </citation>
    <scope>NUCLEOTIDE SEQUENCE [LARGE SCALE GENOMIC DNA]</scope>
    <source>
        <strain evidence="4">PruArmRojPasFocal</strain>
    </source>
</reference>
<dbReference type="InterPro" id="IPR055482">
    <property type="entry name" value="DUF7054"/>
</dbReference>
<dbReference type="InterPro" id="IPR040358">
    <property type="entry name" value="At4g22758-like"/>
</dbReference>
<dbReference type="AlphaFoldDB" id="A0A6J5XGU4"/>
<sequence length="274" mass="30969">MSERGHRRRSQATRCRKVRTPNPSPSPQPSPSPHRRSSQPRRSPRQHHHHHHSKPIKILKRCSSEPILFCSSSGSDFGEEGFRVRDLRSEPEEGVLFRPQTCTDIFASSPSLMMPFSPKKHEGYMKDAKVVLNVSVEGSPGPVRAMVKLRSTVDETIKLVVDKYSKEGRTPKLDKDEALSFELHQSYFSLQSLDKSEVIGDCGSRSFYLRKNSSNHSSNNGGSTSFTSEAVPARANSPPPLARPVFLLPNFFARKLGKIIRRTHKLWRIIICMK</sequence>
<evidence type="ECO:0000313" key="5">
    <source>
        <dbReference type="Proteomes" id="UP000507222"/>
    </source>
</evidence>
<reference evidence="6" key="1">
    <citation type="journal article" date="2020" name="Genome Biol.">
        <title>Gamete binning: chromosome-level and haplotype-resolved genome assembly enabled by high-throughput single-cell sequencing of gamete genomes.</title>
        <authorList>
            <person name="Campoy J.A."/>
            <person name="Sun H."/>
            <person name="Goel M."/>
            <person name="Jiao W.-B."/>
            <person name="Folz-Donahue K."/>
            <person name="Wang N."/>
            <person name="Rubio M."/>
            <person name="Liu C."/>
            <person name="Kukat C."/>
            <person name="Ruiz D."/>
            <person name="Huettel B."/>
            <person name="Schneeberger K."/>
        </authorList>
    </citation>
    <scope>NUCLEOTIDE SEQUENCE [LARGE SCALE GENOMIC DNA]</scope>
    <source>
        <strain evidence="6">cv. Rojo Pasion</strain>
    </source>
</reference>
<dbReference type="Pfam" id="PF23156">
    <property type="entry name" value="DUF7054"/>
    <property type="match status" value="1"/>
</dbReference>
<evidence type="ECO:0000259" key="2">
    <source>
        <dbReference type="Pfam" id="PF23156"/>
    </source>
</evidence>
<evidence type="ECO:0000313" key="6">
    <source>
        <dbReference type="Proteomes" id="UP000507245"/>
    </source>
</evidence>